<dbReference type="GO" id="GO:0000175">
    <property type="term" value="F:3'-5'-RNA exonuclease activity"/>
    <property type="evidence" value="ECO:0007669"/>
    <property type="project" value="TreeGrafter"/>
</dbReference>
<evidence type="ECO:0000313" key="2">
    <source>
        <dbReference type="EMBL" id="OAS88199.1"/>
    </source>
</evidence>
<reference evidence="3" key="1">
    <citation type="submission" date="2016-04" db="EMBL/GenBank/DDBJ databases">
        <authorList>
            <person name="Lyu Z."/>
            <person name="Lyu W."/>
        </authorList>
    </citation>
    <scope>NUCLEOTIDE SEQUENCE [LARGE SCALE GENOMIC DNA]</scope>
    <source>
        <strain evidence="3">C44</strain>
    </source>
</reference>
<dbReference type="GO" id="GO:0003677">
    <property type="term" value="F:DNA binding"/>
    <property type="evidence" value="ECO:0007669"/>
    <property type="project" value="InterPro"/>
</dbReference>
<protein>
    <recommendedName>
        <fullName evidence="1">Endonuclease/exonuclease/phosphatase domain-containing protein</fullName>
    </recommendedName>
</protein>
<dbReference type="Gene3D" id="3.60.10.10">
    <property type="entry name" value="Endonuclease/exonuclease/phosphatase"/>
    <property type="match status" value="1"/>
</dbReference>
<accession>A0A179T4T9</accession>
<dbReference type="PROSITE" id="PS00726">
    <property type="entry name" value="AP_NUCLEASE_F1_1"/>
    <property type="match status" value="1"/>
</dbReference>
<gene>
    <name evidence="2" type="ORF">A6K24_17645</name>
</gene>
<dbReference type="EMBL" id="LWSG01000005">
    <property type="protein sequence ID" value="OAS88199.1"/>
    <property type="molecule type" value="Genomic_DNA"/>
</dbReference>
<dbReference type="AlphaFoldDB" id="A0A179T4T9"/>
<dbReference type="InterPro" id="IPR050410">
    <property type="entry name" value="CCR4/nocturin_mRNA_transcr"/>
</dbReference>
<dbReference type="STRING" id="152268.A6K24_17645"/>
<dbReference type="CDD" id="cd09083">
    <property type="entry name" value="EEP-1"/>
    <property type="match status" value="1"/>
</dbReference>
<organism evidence="2 3">
    <name type="scientific">Metabacillus litoralis</name>
    <dbReference type="NCBI Taxonomy" id="152268"/>
    <lineage>
        <taxon>Bacteria</taxon>
        <taxon>Bacillati</taxon>
        <taxon>Bacillota</taxon>
        <taxon>Bacilli</taxon>
        <taxon>Bacillales</taxon>
        <taxon>Bacillaceae</taxon>
        <taxon>Metabacillus</taxon>
    </lineage>
</organism>
<sequence length="260" mass="30291">MNNFRIATYNIRMETPSDHDDLWTNRKADVMKIIQDYDFDIVGLQEVKGSQLNDIKELTDYDYFGFGRSNDEANEYNTILYKKAKFNKLESGTFWLSETLKYAEKPKRWDADCSRICTWGQFSLKTTGKVFYVFNTHFDHMSEDARYHSAGILLNKLSSIGSDTPFFLTGDFNGNNNERFYQLLISKLVNVVEQSPHHIGPKVTCTGSGFNHELSWEKYQCIDYIFTNAFSKIVKTMVITDQFNRRYPSDHFPVCLDTIL</sequence>
<dbReference type="InterPro" id="IPR036691">
    <property type="entry name" value="Endo/exonu/phosph_ase_sf"/>
</dbReference>
<dbReference type="PANTHER" id="PTHR12121:SF36">
    <property type="entry name" value="ENDONUCLEASE_EXONUCLEASE_PHOSPHATASE DOMAIN-CONTAINING PROTEIN"/>
    <property type="match status" value="1"/>
</dbReference>
<dbReference type="GO" id="GO:0004519">
    <property type="term" value="F:endonuclease activity"/>
    <property type="evidence" value="ECO:0007669"/>
    <property type="project" value="InterPro"/>
</dbReference>
<dbReference type="InterPro" id="IPR020847">
    <property type="entry name" value="AP_endonuclease_F1_BS"/>
</dbReference>
<dbReference type="GO" id="GO:0006281">
    <property type="term" value="P:DNA repair"/>
    <property type="evidence" value="ECO:0007669"/>
    <property type="project" value="InterPro"/>
</dbReference>
<proteinExistence type="predicted"/>
<evidence type="ECO:0000313" key="3">
    <source>
        <dbReference type="Proteomes" id="UP000078534"/>
    </source>
</evidence>
<dbReference type="Pfam" id="PF03372">
    <property type="entry name" value="Exo_endo_phos"/>
    <property type="match status" value="1"/>
</dbReference>
<dbReference type="PANTHER" id="PTHR12121">
    <property type="entry name" value="CARBON CATABOLITE REPRESSOR PROTEIN 4"/>
    <property type="match status" value="1"/>
</dbReference>
<evidence type="ECO:0000259" key="1">
    <source>
        <dbReference type="Pfam" id="PF03372"/>
    </source>
</evidence>
<keyword evidence="3" id="KW-1185">Reference proteome</keyword>
<dbReference type="SUPFAM" id="SSF56219">
    <property type="entry name" value="DNase I-like"/>
    <property type="match status" value="1"/>
</dbReference>
<comment type="caution">
    <text evidence="2">The sequence shown here is derived from an EMBL/GenBank/DDBJ whole genome shotgun (WGS) entry which is preliminary data.</text>
</comment>
<dbReference type="RefSeq" id="WP_066328887.1">
    <property type="nucleotide sequence ID" value="NZ_LWSG01000005.1"/>
</dbReference>
<name>A0A179T4T9_9BACI</name>
<feature type="domain" description="Endonuclease/exonuclease/phosphatase" evidence="1">
    <location>
        <begin position="7"/>
        <end position="251"/>
    </location>
</feature>
<dbReference type="InterPro" id="IPR005135">
    <property type="entry name" value="Endo/exonuclease/phosphatase"/>
</dbReference>
<dbReference type="Proteomes" id="UP000078534">
    <property type="component" value="Unassembled WGS sequence"/>
</dbReference>